<dbReference type="Gene3D" id="3.10.180.10">
    <property type="entry name" value="2,3-Dihydroxybiphenyl 1,2-Dioxygenase, domain 1"/>
    <property type="match status" value="1"/>
</dbReference>
<evidence type="ECO:0000259" key="2">
    <source>
        <dbReference type="Pfam" id="PF00903"/>
    </source>
</evidence>
<evidence type="ECO:0000256" key="1">
    <source>
        <dbReference type="ARBA" id="ARBA00022723"/>
    </source>
</evidence>
<dbReference type="InterPro" id="IPR029068">
    <property type="entry name" value="Glyas_Bleomycin-R_OHBP_Dase"/>
</dbReference>
<keyword evidence="3" id="KW-0456">Lyase</keyword>
<dbReference type="PANTHER" id="PTHR43048">
    <property type="entry name" value="METHYLMALONYL-COA EPIMERASE"/>
    <property type="match status" value="1"/>
</dbReference>
<dbReference type="InterPro" id="IPR004360">
    <property type="entry name" value="Glyas_Fos-R_dOase_dom"/>
</dbReference>
<keyword evidence="1" id="KW-0479">Metal-binding</keyword>
<organism evidence="3 4">
    <name type="scientific">Candidatus Paraluminiphilus aquimaris</name>
    <dbReference type="NCBI Taxonomy" id="2518994"/>
    <lineage>
        <taxon>Bacteria</taxon>
        <taxon>Pseudomonadati</taxon>
        <taxon>Pseudomonadota</taxon>
        <taxon>Gammaproteobacteria</taxon>
        <taxon>Cellvibrionales</taxon>
        <taxon>Halieaceae</taxon>
        <taxon>Candidatus Paraluminiphilus</taxon>
    </lineage>
</organism>
<accession>A0ABY6Q4V1</accession>
<dbReference type="Pfam" id="PF00903">
    <property type="entry name" value="Glyoxalase"/>
    <property type="match status" value="1"/>
</dbReference>
<dbReference type="RefSeq" id="WP_279242345.1">
    <property type="nucleotide sequence ID" value="NZ_CP036501.1"/>
</dbReference>
<reference evidence="3 4" key="1">
    <citation type="submission" date="2019-02" db="EMBL/GenBank/DDBJ databases">
        <title>Halieaceae_genomes.</title>
        <authorList>
            <person name="Li S.-H."/>
        </authorList>
    </citation>
    <scope>NUCLEOTIDE SEQUENCE [LARGE SCALE GENOMIC DNA]</scope>
    <source>
        <strain evidence="3 4">JH123</strain>
    </source>
</reference>
<protein>
    <submittedName>
        <fullName evidence="3">Lactoylglutathione lyase</fullName>
    </submittedName>
</protein>
<keyword evidence="4" id="KW-1185">Reference proteome</keyword>
<gene>
    <name evidence="3" type="ORF">E0F26_01840</name>
</gene>
<dbReference type="SUPFAM" id="SSF54593">
    <property type="entry name" value="Glyoxalase/Bleomycin resistance protein/Dihydroxybiphenyl dioxygenase"/>
    <property type="match status" value="1"/>
</dbReference>
<dbReference type="GO" id="GO:0016829">
    <property type="term" value="F:lyase activity"/>
    <property type="evidence" value="ECO:0007669"/>
    <property type="project" value="UniProtKB-KW"/>
</dbReference>
<feature type="domain" description="Glyoxalase/fosfomycin resistance/dioxygenase" evidence="2">
    <location>
        <begin position="10"/>
        <end position="72"/>
    </location>
</feature>
<dbReference type="EMBL" id="CP036501">
    <property type="protein sequence ID" value="UZP73550.1"/>
    <property type="molecule type" value="Genomic_DNA"/>
</dbReference>
<dbReference type="PANTHER" id="PTHR43048:SF3">
    <property type="entry name" value="METHYLMALONYL-COA EPIMERASE, MITOCHONDRIAL"/>
    <property type="match status" value="1"/>
</dbReference>
<dbReference type="InterPro" id="IPR051785">
    <property type="entry name" value="MMCE/EMCE_epimerase"/>
</dbReference>
<name>A0ABY6Q4V1_9GAMM</name>
<evidence type="ECO:0000313" key="3">
    <source>
        <dbReference type="EMBL" id="UZP73550.1"/>
    </source>
</evidence>
<dbReference type="Proteomes" id="UP001317963">
    <property type="component" value="Chromosome"/>
</dbReference>
<proteinExistence type="predicted"/>
<sequence length="136" mass="15403">MAEKFDLTHIHHVNVLVRDIETAKQRYRDVFNVKFIDEPLPSRGVLTSRFSLGDSWLVLVQPVAEGEPMRQLRERGEGLFLLSLGVAQTERPARDGVYSFDESVEVREGISGWRVVDLKMDGMSTGQLQLAFGQND</sequence>
<evidence type="ECO:0000313" key="4">
    <source>
        <dbReference type="Proteomes" id="UP001317963"/>
    </source>
</evidence>